<proteinExistence type="inferred from homology"/>
<dbReference type="InterPro" id="IPR005017">
    <property type="entry name" value="OMPP1/FadL/TodX"/>
</dbReference>
<keyword evidence="7" id="KW-0998">Cell outer membrane</keyword>
<dbReference type="PATRIC" id="fig|1177179.3.peg.3306"/>
<accession>L0W7A0</accession>
<keyword evidence="4" id="KW-0812">Transmembrane</keyword>
<evidence type="ECO:0000313" key="9">
    <source>
        <dbReference type="EMBL" id="EKF72809.1"/>
    </source>
</evidence>
<dbReference type="EMBL" id="AMRJ01000052">
    <property type="protein sequence ID" value="EKF72809.1"/>
    <property type="molecule type" value="Genomic_DNA"/>
</dbReference>
<comment type="similarity">
    <text evidence="2">Belongs to the OmpP1/FadL family.</text>
</comment>
<dbReference type="PANTHER" id="PTHR35093:SF8">
    <property type="entry name" value="OUTER MEMBRANE PROTEIN NMB0088-RELATED"/>
    <property type="match status" value="1"/>
</dbReference>
<dbReference type="Gene3D" id="2.40.160.60">
    <property type="entry name" value="Outer membrane protein transport protein (OMPP1/FadL/TodX)"/>
    <property type="match status" value="1"/>
</dbReference>
<evidence type="ECO:0000313" key="10">
    <source>
        <dbReference type="Proteomes" id="UP000010164"/>
    </source>
</evidence>
<evidence type="ECO:0000256" key="3">
    <source>
        <dbReference type="ARBA" id="ARBA00022452"/>
    </source>
</evidence>
<dbReference type="STRING" id="1177179.A11A3_16827"/>
<dbReference type="Proteomes" id="UP000010164">
    <property type="component" value="Unassembled WGS sequence"/>
</dbReference>
<evidence type="ECO:0000256" key="8">
    <source>
        <dbReference type="SAM" id="SignalP"/>
    </source>
</evidence>
<keyword evidence="6" id="KW-0472">Membrane</keyword>
<sequence length="562" mass="60997">MGYAMKNNNRLGRRSLLGVVALVGMLLCAVSQAQLATNIGVDVKAMSMGHAVTADPPGIMAVHFNPAGLAKLDGRQINLQFLGVDLSLESKFSAPPGYNVFGYSDDPIVCNDAPNDGVDYCRDFKTSSSTIEGVSLYIPFLNDTVDLPPGPLLAGPLPSFSIKPAGSKFTFATATYLPQAAGFYRSEDDPGNYMGKRVALERITYLSPSIGYQVNNELSIGASIGLSFQAVSLEQDFRAPNQLLGFARTLDESICAPFKGESNIALDLILFGICRPEEGLGPFKNLASLDVSMDQRLSPSYNLGVLWEPNDWFAWGAVWRSESKMHLNGDYQITYSKAAQDTINGIGGSATGALALAVLGIPSRVGEQEVGQVNMDLTMPASFQTGIKIRPTDRLQFNIDAVWADYKEWDSFTFNFDRSSTMLSLARLFSAGSTSTSLQYPLNYQSTWNLAFGASYDLTGRIQLRAGYEPRASAIPDDRRSPLVPINEAKFYSLGLGYKWDKDTDIDLGIAQLRSKDDIPANSSCAANCTGIDNLVYNPYAGLDIQTEATINIVGLAFRTKF</sequence>
<dbReference type="Pfam" id="PF03349">
    <property type="entry name" value="Toluene_X"/>
    <property type="match status" value="1"/>
</dbReference>
<reference evidence="9 10" key="1">
    <citation type="journal article" date="2012" name="J. Bacteriol.">
        <title>Genome Sequence of the Alkane-Degrading Bacterium Alcanivorax hongdengensis Type Strain A-11-3.</title>
        <authorList>
            <person name="Lai Q."/>
            <person name="Shao Z."/>
        </authorList>
    </citation>
    <scope>NUCLEOTIDE SEQUENCE [LARGE SCALE GENOMIC DNA]</scope>
    <source>
        <strain evidence="9 10">A-11-3</strain>
    </source>
</reference>
<feature type="chain" id="PRO_5003947742" evidence="8">
    <location>
        <begin position="37"/>
        <end position="562"/>
    </location>
</feature>
<feature type="signal peptide" evidence="8">
    <location>
        <begin position="1"/>
        <end position="36"/>
    </location>
</feature>
<evidence type="ECO:0000256" key="7">
    <source>
        <dbReference type="ARBA" id="ARBA00023237"/>
    </source>
</evidence>
<evidence type="ECO:0000256" key="5">
    <source>
        <dbReference type="ARBA" id="ARBA00022729"/>
    </source>
</evidence>
<comment type="caution">
    <text evidence="9">The sequence shown here is derived from an EMBL/GenBank/DDBJ whole genome shotgun (WGS) entry which is preliminary data.</text>
</comment>
<dbReference type="GO" id="GO:0015483">
    <property type="term" value="F:long-chain fatty acid transporting porin activity"/>
    <property type="evidence" value="ECO:0007669"/>
    <property type="project" value="TreeGrafter"/>
</dbReference>
<dbReference type="GO" id="GO:0009279">
    <property type="term" value="C:cell outer membrane"/>
    <property type="evidence" value="ECO:0007669"/>
    <property type="project" value="UniProtKB-SubCell"/>
</dbReference>
<evidence type="ECO:0000256" key="6">
    <source>
        <dbReference type="ARBA" id="ARBA00023136"/>
    </source>
</evidence>
<comment type="subcellular location">
    <subcellularLocation>
        <location evidence="1">Cell outer membrane</location>
        <topology evidence="1">Multi-pass membrane protein</topology>
    </subcellularLocation>
</comment>
<name>L0W7A0_9GAMM</name>
<evidence type="ECO:0000256" key="2">
    <source>
        <dbReference type="ARBA" id="ARBA00008163"/>
    </source>
</evidence>
<dbReference type="SUPFAM" id="SSF56935">
    <property type="entry name" value="Porins"/>
    <property type="match status" value="1"/>
</dbReference>
<evidence type="ECO:0000256" key="4">
    <source>
        <dbReference type="ARBA" id="ARBA00022692"/>
    </source>
</evidence>
<keyword evidence="10" id="KW-1185">Reference proteome</keyword>
<dbReference type="eggNOG" id="COG2067">
    <property type="taxonomic scope" value="Bacteria"/>
</dbReference>
<keyword evidence="5 8" id="KW-0732">Signal</keyword>
<gene>
    <name evidence="9" type="ORF">A11A3_16827</name>
</gene>
<dbReference type="PANTHER" id="PTHR35093">
    <property type="entry name" value="OUTER MEMBRANE PROTEIN NMB0088-RELATED"/>
    <property type="match status" value="1"/>
</dbReference>
<evidence type="ECO:0000256" key="1">
    <source>
        <dbReference type="ARBA" id="ARBA00004571"/>
    </source>
</evidence>
<organism evidence="9 10">
    <name type="scientific">Alcanivorax hongdengensis A-11-3</name>
    <dbReference type="NCBI Taxonomy" id="1177179"/>
    <lineage>
        <taxon>Bacteria</taxon>
        <taxon>Pseudomonadati</taxon>
        <taxon>Pseudomonadota</taxon>
        <taxon>Gammaproteobacteria</taxon>
        <taxon>Oceanospirillales</taxon>
        <taxon>Alcanivoracaceae</taxon>
        <taxon>Alcanivorax</taxon>
    </lineage>
</organism>
<keyword evidence="3" id="KW-1134">Transmembrane beta strand</keyword>
<protein>
    <submittedName>
        <fullName evidence="9">Outer membrane transport protein (OMPP1/FadL/TodX) family protein</fullName>
    </submittedName>
</protein>
<dbReference type="AlphaFoldDB" id="L0W7A0"/>